<organism evidence="2">
    <name type="scientific">Ignisphaera aggregans</name>
    <dbReference type="NCBI Taxonomy" id="334771"/>
    <lineage>
        <taxon>Archaea</taxon>
        <taxon>Thermoproteota</taxon>
        <taxon>Thermoprotei</taxon>
        <taxon>Desulfurococcales</taxon>
        <taxon>Desulfurococcaceae</taxon>
        <taxon>Ignisphaera</taxon>
    </lineage>
</organism>
<name>A0A7C4JJW3_9CREN</name>
<comment type="caution">
    <text evidence="2">The sequence shown here is derived from an EMBL/GenBank/DDBJ whole genome shotgun (WGS) entry which is preliminary data.</text>
</comment>
<dbReference type="EMBL" id="DTCK01000041">
    <property type="protein sequence ID" value="HGQ36513.1"/>
    <property type="molecule type" value="Genomic_DNA"/>
</dbReference>
<proteinExistence type="predicted"/>
<dbReference type="Pfam" id="PF09970">
    <property type="entry name" value="DUF2204"/>
    <property type="match status" value="1"/>
</dbReference>
<sequence length="180" mass="20378">MAKALAQLRAFNIDGIIIGSTCIDIALERPGEGDIDLFVTSLSPLLEEAKIRQIAYMQGWSTGTTDLGTPSITINVDDVEITIELYENIMDFYIPVEALDLCKKNIDAYNTNIYYVAPECWMIFKARRGSGKDIAELSMLKYMVEEGTLSIDKSLIEKLLNFYEEDKHHIVDRLKSIKLM</sequence>
<reference evidence="2" key="1">
    <citation type="journal article" date="2020" name="mSystems">
        <title>Genome- and Community-Level Interaction Insights into Carbon Utilization and Element Cycling Functions of Hydrothermarchaeota in Hydrothermal Sediment.</title>
        <authorList>
            <person name="Zhou Z."/>
            <person name="Liu Y."/>
            <person name="Xu W."/>
            <person name="Pan J."/>
            <person name="Luo Z.H."/>
            <person name="Li M."/>
        </authorList>
    </citation>
    <scope>NUCLEOTIDE SEQUENCE [LARGE SCALE GENOMIC DNA]</scope>
    <source>
        <strain evidence="2">SpSt-637</strain>
        <strain evidence="1">SpSt-667</strain>
    </source>
</reference>
<dbReference type="AlphaFoldDB" id="A0A7C4JJW3"/>
<evidence type="ECO:0008006" key="3">
    <source>
        <dbReference type="Google" id="ProtNLM"/>
    </source>
</evidence>
<dbReference type="InterPro" id="IPR018700">
    <property type="entry name" value="DUF2204"/>
</dbReference>
<gene>
    <name evidence="2" type="ORF">ENU08_05880</name>
    <name evidence="1" type="ORF">ENU41_07590</name>
</gene>
<accession>A0A7C4JJW3</accession>
<evidence type="ECO:0000313" key="2">
    <source>
        <dbReference type="EMBL" id="HGQ64758.1"/>
    </source>
</evidence>
<dbReference type="EMBL" id="DTBD01000050">
    <property type="protein sequence ID" value="HGQ64758.1"/>
    <property type="molecule type" value="Genomic_DNA"/>
</dbReference>
<evidence type="ECO:0000313" key="1">
    <source>
        <dbReference type="EMBL" id="HGQ36513.1"/>
    </source>
</evidence>
<protein>
    <recommendedName>
        <fullName evidence="3">Nucleotidyltransferase</fullName>
    </recommendedName>
</protein>